<accession>A0A4S8LB74</accession>
<dbReference type="AlphaFoldDB" id="A0A4S8LB74"/>
<dbReference type="Gene3D" id="3.40.50.1820">
    <property type="entry name" value="alpha/beta hydrolase"/>
    <property type="match status" value="1"/>
</dbReference>
<dbReference type="InterPro" id="IPR029058">
    <property type="entry name" value="AB_hydrolase_fold"/>
</dbReference>
<keyword evidence="3" id="KW-1185">Reference proteome</keyword>
<organism evidence="2 3">
    <name type="scientific">Dendrothele bispora (strain CBS 962.96)</name>
    <dbReference type="NCBI Taxonomy" id="1314807"/>
    <lineage>
        <taxon>Eukaryota</taxon>
        <taxon>Fungi</taxon>
        <taxon>Dikarya</taxon>
        <taxon>Basidiomycota</taxon>
        <taxon>Agaricomycotina</taxon>
        <taxon>Agaricomycetes</taxon>
        <taxon>Agaricomycetidae</taxon>
        <taxon>Agaricales</taxon>
        <taxon>Agaricales incertae sedis</taxon>
        <taxon>Dendrothele</taxon>
    </lineage>
</organism>
<evidence type="ECO:0000313" key="2">
    <source>
        <dbReference type="EMBL" id="THU85548.1"/>
    </source>
</evidence>
<dbReference type="SUPFAM" id="SSF53474">
    <property type="entry name" value="alpha/beta-Hydrolases"/>
    <property type="match status" value="1"/>
</dbReference>
<dbReference type="OrthoDB" id="94039at2759"/>
<dbReference type="EMBL" id="ML179541">
    <property type="protein sequence ID" value="THU85548.1"/>
    <property type="molecule type" value="Genomic_DNA"/>
</dbReference>
<evidence type="ECO:0000259" key="1">
    <source>
        <dbReference type="Pfam" id="PF12697"/>
    </source>
</evidence>
<name>A0A4S8LB74_DENBC</name>
<feature type="domain" description="AB hydrolase-1" evidence="1">
    <location>
        <begin position="35"/>
        <end position="308"/>
    </location>
</feature>
<dbReference type="InterPro" id="IPR000073">
    <property type="entry name" value="AB_hydrolase_1"/>
</dbReference>
<evidence type="ECO:0000313" key="3">
    <source>
        <dbReference type="Proteomes" id="UP000297245"/>
    </source>
</evidence>
<dbReference type="Proteomes" id="UP000297245">
    <property type="component" value="Unassembled WGS sequence"/>
</dbReference>
<dbReference type="Pfam" id="PF12697">
    <property type="entry name" value="Abhydrolase_6"/>
    <property type="match status" value="1"/>
</dbReference>
<gene>
    <name evidence="2" type="ORF">K435DRAFT_783264</name>
</gene>
<reference evidence="2 3" key="1">
    <citation type="journal article" date="2019" name="Nat. Ecol. Evol.">
        <title>Megaphylogeny resolves global patterns of mushroom evolution.</title>
        <authorList>
            <person name="Varga T."/>
            <person name="Krizsan K."/>
            <person name="Foldi C."/>
            <person name="Dima B."/>
            <person name="Sanchez-Garcia M."/>
            <person name="Sanchez-Ramirez S."/>
            <person name="Szollosi G.J."/>
            <person name="Szarkandi J.G."/>
            <person name="Papp V."/>
            <person name="Albert L."/>
            <person name="Andreopoulos W."/>
            <person name="Angelini C."/>
            <person name="Antonin V."/>
            <person name="Barry K.W."/>
            <person name="Bougher N.L."/>
            <person name="Buchanan P."/>
            <person name="Buyck B."/>
            <person name="Bense V."/>
            <person name="Catcheside P."/>
            <person name="Chovatia M."/>
            <person name="Cooper J."/>
            <person name="Damon W."/>
            <person name="Desjardin D."/>
            <person name="Finy P."/>
            <person name="Geml J."/>
            <person name="Haridas S."/>
            <person name="Hughes K."/>
            <person name="Justo A."/>
            <person name="Karasinski D."/>
            <person name="Kautmanova I."/>
            <person name="Kiss B."/>
            <person name="Kocsube S."/>
            <person name="Kotiranta H."/>
            <person name="LaButti K.M."/>
            <person name="Lechner B.E."/>
            <person name="Liimatainen K."/>
            <person name="Lipzen A."/>
            <person name="Lukacs Z."/>
            <person name="Mihaltcheva S."/>
            <person name="Morgado L.N."/>
            <person name="Niskanen T."/>
            <person name="Noordeloos M.E."/>
            <person name="Ohm R.A."/>
            <person name="Ortiz-Santana B."/>
            <person name="Ovrebo C."/>
            <person name="Racz N."/>
            <person name="Riley R."/>
            <person name="Savchenko A."/>
            <person name="Shiryaev A."/>
            <person name="Soop K."/>
            <person name="Spirin V."/>
            <person name="Szebenyi C."/>
            <person name="Tomsovsky M."/>
            <person name="Tulloss R.E."/>
            <person name="Uehling J."/>
            <person name="Grigoriev I.V."/>
            <person name="Vagvolgyi C."/>
            <person name="Papp T."/>
            <person name="Martin F.M."/>
            <person name="Miettinen O."/>
            <person name="Hibbett D.S."/>
            <person name="Nagy L.G."/>
        </authorList>
    </citation>
    <scope>NUCLEOTIDE SEQUENCE [LARGE SCALE GENOMIC DNA]</scope>
    <source>
        <strain evidence="2 3">CBS 962.96</strain>
    </source>
</reference>
<protein>
    <recommendedName>
        <fullName evidence="1">AB hydrolase-1 domain-containing protein</fullName>
    </recommendedName>
</protein>
<sequence length="336" mass="38008">MMKTETFILKLPSSGPFYCANRYTTDACQPDGITIVFAHCATAHKELYEPTIQELLRLQQGPSQRNLRIREIWSIDSQSHGASVDTNYELLRKYGPVSLHDYSELLHHLCSSEHLSGHHIVGVGDSASTSAWVLASKLSPSIQFQALVLLEPVTVTPEIEEEGKLRSNLHSQWVSARRNKWDDTESVTVWLKKRYPWQAWDSRVLEMHVKYGFYSKRDPDTPFCIIPRCSSEHELSLYEYEPHSSAGEELPRLCKRVPVHVVFAERPEIIPRKARRAICDSSAGRNMASVSVIPGTGHMAIMEKPELAANVIWNALIGENTYSLDVNARTPSRSNL</sequence>
<proteinExistence type="predicted"/>